<dbReference type="GeneID" id="28977011"/>
<dbReference type="CDD" id="cd02440">
    <property type="entry name" value="AdoMet_MTases"/>
    <property type="match status" value="1"/>
</dbReference>
<keyword evidence="7" id="KW-1185">Reference proteome</keyword>
<feature type="compositionally biased region" description="Pro residues" evidence="4">
    <location>
        <begin position="7"/>
        <end position="23"/>
    </location>
</feature>
<feature type="compositionally biased region" description="Low complexity" evidence="4">
    <location>
        <begin position="326"/>
        <end position="353"/>
    </location>
</feature>
<dbReference type="InterPro" id="IPR013217">
    <property type="entry name" value="Methyltransf_12"/>
</dbReference>
<feature type="domain" description="Methyltransferase type 12" evidence="5">
    <location>
        <begin position="160"/>
        <end position="264"/>
    </location>
</feature>
<reference evidence="6 7" key="1">
    <citation type="journal article" date="2015" name="Front. Microbiol.">
        <title>Genome sequence of the plant growth promoting endophytic yeast Rhodotorula graminis WP1.</title>
        <authorList>
            <person name="Firrincieli A."/>
            <person name="Otillar R."/>
            <person name="Salamov A."/>
            <person name="Schmutz J."/>
            <person name="Khan Z."/>
            <person name="Redman R.S."/>
            <person name="Fleck N.D."/>
            <person name="Lindquist E."/>
            <person name="Grigoriev I.V."/>
            <person name="Doty S.L."/>
        </authorList>
    </citation>
    <scope>NUCLEOTIDE SEQUENCE [LARGE SCALE GENOMIC DNA]</scope>
    <source>
        <strain evidence="6 7">WP1</strain>
    </source>
</reference>
<dbReference type="Proteomes" id="UP000053890">
    <property type="component" value="Unassembled WGS sequence"/>
</dbReference>
<dbReference type="EMBL" id="KQ474077">
    <property type="protein sequence ID" value="KPV75883.1"/>
    <property type="molecule type" value="Genomic_DNA"/>
</dbReference>
<dbReference type="PANTHER" id="PTHR22809">
    <property type="entry name" value="METHYLTRANSFERASE-RELATED"/>
    <property type="match status" value="1"/>
</dbReference>
<dbReference type="RefSeq" id="XP_018271932.1">
    <property type="nucleotide sequence ID" value="XM_018416563.1"/>
</dbReference>
<evidence type="ECO:0000313" key="6">
    <source>
        <dbReference type="EMBL" id="KPV75883.1"/>
    </source>
</evidence>
<feature type="compositionally biased region" description="Low complexity" evidence="4">
    <location>
        <begin position="371"/>
        <end position="399"/>
    </location>
</feature>
<keyword evidence="3" id="KW-0808">Transferase</keyword>
<dbReference type="Gene3D" id="3.40.50.150">
    <property type="entry name" value="Vaccinia Virus protein VP39"/>
    <property type="match status" value="1"/>
</dbReference>
<protein>
    <recommendedName>
        <fullName evidence="5">Methyltransferase type 12 domain-containing protein</fullName>
    </recommendedName>
</protein>
<proteinExistence type="inferred from homology"/>
<dbReference type="OMA" id="PDRMQSV"/>
<dbReference type="GO" id="GO:0052735">
    <property type="term" value="F:tRNA (cytidine-3-)-methyltransferase activity"/>
    <property type="evidence" value="ECO:0007669"/>
    <property type="project" value="TreeGrafter"/>
</dbReference>
<feature type="region of interest" description="Disordered" evidence="4">
    <location>
        <begin position="326"/>
        <end position="413"/>
    </location>
</feature>
<accession>A0A194S572</accession>
<name>A0A194S572_RHOGW</name>
<dbReference type="InterPro" id="IPR029063">
    <property type="entry name" value="SAM-dependent_MTases_sf"/>
</dbReference>
<feature type="compositionally biased region" description="Polar residues" evidence="4">
    <location>
        <begin position="24"/>
        <end position="35"/>
    </location>
</feature>
<dbReference type="STRING" id="578459.A0A194S572"/>
<feature type="region of interest" description="Disordered" evidence="4">
    <location>
        <begin position="1"/>
        <end position="43"/>
    </location>
</feature>
<dbReference type="Pfam" id="PF08242">
    <property type="entry name" value="Methyltransf_12"/>
    <property type="match status" value="1"/>
</dbReference>
<evidence type="ECO:0000256" key="4">
    <source>
        <dbReference type="SAM" id="MobiDB-lite"/>
    </source>
</evidence>
<organism evidence="6 7">
    <name type="scientific">Rhodotorula graminis (strain WP1)</name>
    <dbReference type="NCBI Taxonomy" id="578459"/>
    <lineage>
        <taxon>Eukaryota</taxon>
        <taxon>Fungi</taxon>
        <taxon>Dikarya</taxon>
        <taxon>Basidiomycota</taxon>
        <taxon>Pucciniomycotina</taxon>
        <taxon>Microbotryomycetes</taxon>
        <taxon>Sporidiobolales</taxon>
        <taxon>Sporidiobolaceae</taxon>
        <taxon>Rhodotorula</taxon>
    </lineage>
</organism>
<dbReference type="GO" id="GO:0032259">
    <property type="term" value="P:methylation"/>
    <property type="evidence" value="ECO:0007669"/>
    <property type="project" value="UniProtKB-KW"/>
</dbReference>
<feature type="compositionally biased region" description="Basic and acidic residues" evidence="4">
    <location>
        <begin position="469"/>
        <end position="483"/>
    </location>
</feature>
<dbReference type="OrthoDB" id="417697at2759"/>
<dbReference type="PANTHER" id="PTHR22809:SF11">
    <property type="entry name" value="TRNA N(3)-METHYLCYTIDINE METHYLTRANSFERASE METTL2"/>
    <property type="match status" value="1"/>
</dbReference>
<evidence type="ECO:0000259" key="5">
    <source>
        <dbReference type="Pfam" id="PF08242"/>
    </source>
</evidence>
<dbReference type="SUPFAM" id="SSF53335">
    <property type="entry name" value="S-adenosyl-L-methionine-dependent methyltransferases"/>
    <property type="match status" value="1"/>
</dbReference>
<dbReference type="AlphaFoldDB" id="A0A194S572"/>
<comment type="similarity">
    <text evidence="1">Belongs to the methyltransferase superfamily. METL family.</text>
</comment>
<sequence>MQSTDPQDPPAAPGTPALAPPVEPTSTTADHQQPQPRVRRKLPQLLADEVVADELIEGAPSRNGGRLLTDDRDPWTHNAWDQVSWGAEEETFAQAALERQRNSPVPQHLQDEFNANPAAQWDKFYAFNKDNFFKERSWLNNEFPDLAACLKPDAGPRTVVEIGCGNGSTLFPLLADNENPLLDLHGYDYSKEAVSVVKSSPSFDPARCTCDVWDLSSREGPPPTVKPGSVDVLTMIFVFSALHPDEWAQAVRNAHEMLKPGGILLFRDYGRNDLAMLRFKANRYMQDGLYVRGDNTRVYFFERDELQYIFGGVRRVDGAGTSASASVDSAAGAAGPTDADAATEETTTTLEELPSGEVVPTSALPSLDTTPASSRPSTPSQPSSDPAAPSSVSALTPTSAPAPTPSPASLAVQRGETLTPVRFELLKLGVDRRLLLNRKRQLKMFRVWMQGRWRKPLDAAAEEQEEGEGGAREEVGARGEEEQ</sequence>
<evidence type="ECO:0000313" key="7">
    <source>
        <dbReference type="Proteomes" id="UP000053890"/>
    </source>
</evidence>
<evidence type="ECO:0000256" key="3">
    <source>
        <dbReference type="ARBA" id="ARBA00022679"/>
    </source>
</evidence>
<dbReference type="InterPro" id="IPR026113">
    <property type="entry name" value="METTL2/6/8-like"/>
</dbReference>
<evidence type="ECO:0000256" key="1">
    <source>
        <dbReference type="ARBA" id="ARBA00009725"/>
    </source>
</evidence>
<feature type="region of interest" description="Disordered" evidence="4">
    <location>
        <begin position="457"/>
        <end position="483"/>
    </location>
</feature>
<gene>
    <name evidence="6" type="ORF">RHOBADRAFT_52898</name>
</gene>
<keyword evidence="2" id="KW-0489">Methyltransferase</keyword>
<evidence type="ECO:0000256" key="2">
    <source>
        <dbReference type="ARBA" id="ARBA00022603"/>
    </source>
</evidence>